<reference evidence="1" key="1">
    <citation type="journal article" date="2014" name="Front. Microbiol.">
        <title>High frequency of phylogenetically diverse reductive dehalogenase-homologous genes in deep subseafloor sedimentary metagenomes.</title>
        <authorList>
            <person name="Kawai M."/>
            <person name="Futagami T."/>
            <person name="Toyoda A."/>
            <person name="Takaki Y."/>
            <person name="Nishi S."/>
            <person name="Hori S."/>
            <person name="Arai W."/>
            <person name="Tsubouchi T."/>
            <person name="Morono Y."/>
            <person name="Uchiyama I."/>
            <person name="Ito T."/>
            <person name="Fujiyama A."/>
            <person name="Inagaki F."/>
            <person name="Takami H."/>
        </authorList>
    </citation>
    <scope>NUCLEOTIDE SEQUENCE</scope>
    <source>
        <strain evidence="1">Expedition CK06-06</strain>
    </source>
</reference>
<dbReference type="AlphaFoldDB" id="X1GKI8"/>
<name>X1GKI8_9ZZZZ</name>
<evidence type="ECO:0008006" key="2">
    <source>
        <dbReference type="Google" id="ProtNLM"/>
    </source>
</evidence>
<dbReference type="EMBL" id="BARU01017274">
    <property type="protein sequence ID" value="GAH58436.1"/>
    <property type="molecule type" value="Genomic_DNA"/>
</dbReference>
<sequence length="178" mass="19940">MNKKSSFGNRLKIFSLAGLMVFISGCSEPSLEKKILSGEKSYDLEYEHNLLIEGRRNAYTFSSTDPINKILPDTILTLEGEIVKVQPSGIPKGHHYSASIHEIEYVFLNDSIGNNHLLIYPYSKGILERKATIKYRPLLNGKIDSDIFLKIFSDAGFMNSNGEFIPLEAEGIIVSPKK</sequence>
<accession>X1GKI8</accession>
<dbReference type="PROSITE" id="PS51257">
    <property type="entry name" value="PROKAR_LIPOPROTEIN"/>
    <property type="match status" value="1"/>
</dbReference>
<proteinExistence type="predicted"/>
<evidence type="ECO:0000313" key="1">
    <source>
        <dbReference type="EMBL" id="GAH58436.1"/>
    </source>
</evidence>
<protein>
    <recommendedName>
        <fullName evidence="2">Lipoprotein</fullName>
    </recommendedName>
</protein>
<feature type="non-terminal residue" evidence="1">
    <location>
        <position position="178"/>
    </location>
</feature>
<comment type="caution">
    <text evidence="1">The sequence shown here is derived from an EMBL/GenBank/DDBJ whole genome shotgun (WGS) entry which is preliminary data.</text>
</comment>
<gene>
    <name evidence="1" type="ORF">S03H2_28669</name>
</gene>
<organism evidence="1">
    <name type="scientific">marine sediment metagenome</name>
    <dbReference type="NCBI Taxonomy" id="412755"/>
    <lineage>
        <taxon>unclassified sequences</taxon>
        <taxon>metagenomes</taxon>
        <taxon>ecological metagenomes</taxon>
    </lineage>
</organism>